<feature type="transmembrane region" description="Helical" evidence="1">
    <location>
        <begin position="20"/>
        <end position="42"/>
    </location>
</feature>
<dbReference type="Proteomes" id="UP001596066">
    <property type="component" value="Unassembled WGS sequence"/>
</dbReference>
<evidence type="ECO:0000313" key="3">
    <source>
        <dbReference type="Proteomes" id="UP001596066"/>
    </source>
</evidence>
<dbReference type="EMBL" id="JBHSOC010000063">
    <property type="protein sequence ID" value="MFC5645157.1"/>
    <property type="molecule type" value="Genomic_DNA"/>
</dbReference>
<gene>
    <name evidence="2" type="ORF">ACFPZF_27870</name>
</gene>
<proteinExistence type="predicted"/>
<keyword evidence="1" id="KW-0812">Transmembrane</keyword>
<reference evidence="3" key="1">
    <citation type="journal article" date="2019" name="Int. J. Syst. Evol. Microbiol.">
        <title>The Global Catalogue of Microorganisms (GCM) 10K type strain sequencing project: providing services to taxonomists for standard genome sequencing and annotation.</title>
        <authorList>
            <consortium name="The Broad Institute Genomics Platform"/>
            <consortium name="The Broad Institute Genome Sequencing Center for Infectious Disease"/>
            <person name="Wu L."/>
            <person name="Ma J."/>
        </authorList>
    </citation>
    <scope>NUCLEOTIDE SEQUENCE [LARGE SCALE GENOMIC DNA]</scope>
    <source>
        <strain evidence="3">CGMCC 4.1622</strain>
    </source>
</reference>
<protein>
    <submittedName>
        <fullName evidence="2">Uncharacterized protein</fullName>
    </submittedName>
</protein>
<dbReference type="RefSeq" id="WP_346148520.1">
    <property type="nucleotide sequence ID" value="NZ_BAAAUA010000050.1"/>
</dbReference>
<keyword evidence="3" id="KW-1185">Reference proteome</keyword>
<keyword evidence="1" id="KW-1133">Transmembrane helix</keyword>
<sequence length="188" mass="20714">MGSEEDSSAWRRNYQRINTVVTLTVGLVAIASLVVSAMAYNLQKRSEAASQRTAAEVVASRVSWFYYQPPGQKQVQLILENRSLSALHGAAFSFMSDEGNYGALIPSMLPACKRLVIPVDTKLSTDLNYLNRETTQRLLFRDNKGYYWHLGNDGVIEHIASSTYAQEVNGYPQEPAGQSAQDLGSCGS</sequence>
<comment type="caution">
    <text evidence="2">The sequence shown here is derived from an EMBL/GenBank/DDBJ whole genome shotgun (WGS) entry which is preliminary data.</text>
</comment>
<name>A0ABW0VH05_9ACTN</name>
<organism evidence="2 3">
    <name type="scientific">Kitasatospora cinereorecta</name>
    <dbReference type="NCBI Taxonomy" id="285560"/>
    <lineage>
        <taxon>Bacteria</taxon>
        <taxon>Bacillati</taxon>
        <taxon>Actinomycetota</taxon>
        <taxon>Actinomycetes</taxon>
        <taxon>Kitasatosporales</taxon>
        <taxon>Streptomycetaceae</taxon>
        <taxon>Kitasatospora</taxon>
    </lineage>
</organism>
<evidence type="ECO:0000256" key="1">
    <source>
        <dbReference type="SAM" id="Phobius"/>
    </source>
</evidence>
<keyword evidence="1" id="KW-0472">Membrane</keyword>
<evidence type="ECO:0000313" key="2">
    <source>
        <dbReference type="EMBL" id="MFC5645157.1"/>
    </source>
</evidence>
<accession>A0ABW0VH05</accession>